<evidence type="ECO:0000256" key="9">
    <source>
        <dbReference type="SAM" id="MobiDB-lite"/>
    </source>
</evidence>
<evidence type="ECO:0000313" key="12">
    <source>
        <dbReference type="Proteomes" id="UP000745764"/>
    </source>
</evidence>
<feature type="compositionally biased region" description="Acidic residues" evidence="9">
    <location>
        <begin position="573"/>
        <end position="616"/>
    </location>
</feature>
<gene>
    <name evidence="11" type="ORF">AWRI4620_LOCUS6204</name>
</gene>
<comment type="caution">
    <text evidence="11">The sequence shown here is derived from an EMBL/GenBank/DDBJ whole genome shotgun (WGS) entry which is preliminary data.</text>
</comment>
<feature type="region of interest" description="Disordered" evidence="9">
    <location>
        <begin position="565"/>
        <end position="640"/>
    </location>
</feature>
<dbReference type="InterPro" id="IPR011009">
    <property type="entry name" value="Kinase-like_dom_sf"/>
</dbReference>
<comment type="catalytic activity">
    <reaction evidence="7">
        <text>L-threonyl-[protein] + ATP = O-phospho-L-threonyl-[protein] + ADP + H(+)</text>
        <dbReference type="Rhea" id="RHEA:46608"/>
        <dbReference type="Rhea" id="RHEA-COMP:11060"/>
        <dbReference type="Rhea" id="RHEA-COMP:11605"/>
        <dbReference type="ChEBI" id="CHEBI:15378"/>
        <dbReference type="ChEBI" id="CHEBI:30013"/>
        <dbReference type="ChEBI" id="CHEBI:30616"/>
        <dbReference type="ChEBI" id="CHEBI:61977"/>
        <dbReference type="ChEBI" id="CHEBI:456216"/>
        <dbReference type="EC" id="2.7.11.1"/>
    </reaction>
</comment>
<dbReference type="EC" id="2.7.11.1" evidence="1"/>
<feature type="compositionally biased region" description="Low complexity" evidence="9">
    <location>
        <begin position="622"/>
        <end position="633"/>
    </location>
</feature>
<feature type="compositionally biased region" description="Basic and acidic residues" evidence="9">
    <location>
        <begin position="1"/>
        <end position="13"/>
    </location>
</feature>
<name>A0A9N8PTA9_9PEZI</name>
<dbReference type="InterPro" id="IPR050660">
    <property type="entry name" value="NEK_Ser/Thr_kinase"/>
</dbReference>
<evidence type="ECO:0000256" key="1">
    <source>
        <dbReference type="ARBA" id="ARBA00012513"/>
    </source>
</evidence>
<dbReference type="Gene3D" id="1.10.510.10">
    <property type="entry name" value="Transferase(Phosphotransferase) domain 1"/>
    <property type="match status" value="1"/>
</dbReference>
<dbReference type="AlphaFoldDB" id="A0A9N8PTA9"/>
<keyword evidence="12" id="KW-1185">Reference proteome</keyword>
<keyword evidence="2" id="KW-0723">Serine/threonine-protein kinase</keyword>
<reference evidence="11" key="1">
    <citation type="submission" date="2020-06" db="EMBL/GenBank/DDBJ databases">
        <authorList>
            <person name="Onetto C."/>
        </authorList>
    </citation>
    <scope>NUCLEOTIDE SEQUENCE</scope>
</reference>
<dbReference type="GO" id="GO:0005524">
    <property type="term" value="F:ATP binding"/>
    <property type="evidence" value="ECO:0007669"/>
    <property type="project" value="UniProtKB-KW"/>
</dbReference>
<evidence type="ECO:0000256" key="4">
    <source>
        <dbReference type="ARBA" id="ARBA00022741"/>
    </source>
</evidence>
<dbReference type="OrthoDB" id="310217at2759"/>
<evidence type="ECO:0000256" key="7">
    <source>
        <dbReference type="ARBA" id="ARBA00047899"/>
    </source>
</evidence>
<dbReference type="InterPro" id="IPR008271">
    <property type="entry name" value="Ser/Thr_kinase_AS"/>
</dbReference>
<dbReference type="SMART" id="SM00220">
    <property type="entry name" value="S_TKc"/>
    <property type="match status" value="1"/>
</dbReference>
<feature type="domain" description="Protein kinase" evidence="10">
    <location>
        <begin position="170"/>
        <end position="521"/>
    </location>
</feature>
<dbReference type="PANTHER" id="PTHR43671">
    <property type="entry name" value="SERINE/THREONINE-PROTEIN KINASE NEK"/>
    <property type="match status" value="1"/>
</dbReference>
<dbReference type="PROSITE" id="PS50011">
    <property type="entry name" value="PROTEIN_KINASE_DOM"/>
    <property type="match status" value="1"/>
</dbReference>
<organism evidence="11 12">
    <name type="scientific">Aureobasidium uvarum</name>
    <dbReference type="NCBI Taxonomy" id="2773716"/>
    <lineage>
        <taxon>Eukaryota</taxon>
        <taxon>Fungi</taxon>
        <taxon>Dikarya</taxon>
        <taxon>Ascomycota</taxon>
        <taxon>Pezizomycotina</taxon>
        <taxon>Dothideomycetes</taxon>
        <taxon>Dothideomycetidae</taxon>
        <taxon>Dothideales</taxon>
        <taxon>Saccotheciaceae</taxon>
        <taxon>Aureobasidium</taxon>
    </lineage>
</organism>
<protein>
    <recommendedName>
        <fullName evidence="1">non-specific serine/threonine protein kinase</fullName>
        <ecNumber evidence="1">2.7.11.1</ecNumber>
    </recommendedName>
</protein>
<keyword evidence="4" id="KW-0547">Nucleotide-binding</keyword>
<keyword evidence="3" id="KW-0808">Transferase</keyword>
<proteinExistence type="predicted"/>
<evidence type="ECO:0000256" key="3">
    <source>
        <dbReference type="ARBA" id="ARBA00022679"/>
    </source>
</evidence>
<feature type="region of interest" description="Disordered" evidence="9">
    <location>
        <begin position="1"/>
        <end position="30"/>
    </location>
</feature>
<dbReference type="GO" id="GO:0004674">
    <property type="term" value="F:protein serine/threonine kinase activity"/>
    <property type="evidence" value="ECO:0007669"/>
    <property type="project" value="UniProtKB-KW"/>
</dbReference>
<dbReference type="SUPFAM" id="SSF56112">
    <property type="entry name" value="Protein kinase-like (PK-like)"/>
    <property type="match status" value="1"/>
</dbReference>
<dbReference type="Proteomes" id="UP000745764">
    <property type="component" value="Unassembled WGS sequence"/>
</dbReference>
<dbReference type="PANTHER" id="PTHR43671:SF98">
    <property type="entry name" value="SERINE_THREONINE-PROTEIN KINASE NEK11"/>
    <property type="match status" value="1"/>
</dbReference>
<evidence type="ECO:0000259" key="10">
    <source>
        <dbReference type="PROSITE" id="PS50011"/>
    </source>
</evidence>
<sequence length="640" mass="72498">MAPKRPLDSDESAKVGAKKPRLEGDGDGDVEMSDGLSAFIDQYEIDDEPFLDGAKAKVVDETLVPQIRLDDLDYDHGGFPDDLVYDDNGTVHSGYYNPISPSYKMPKSPVTTSRASTSEISFPASMILRVRDAVLKFPKVLIPQIMKSTPEKHEIFELFENVKRLDGGWIGVEGKLGKGGQGCARLFVKVDDQKRITKRVVIKDSWQPIELWAQEDWWEKGRLGYDPRESIMNRLLSLPTPERWERYIVEYLGHSINHIWKVSRTYMEYCDGGDLHNLMNAQIKAYRHLNPNYGSEGSGHDSPKWVDSAAGTRAPEPFIWYYLKQMAVALHRMNNIPLRRYKDNYQVVHQDIKPQNIFLTHPDPEDFPQYPICKVSTPIIHKIPQQISDHAAKIGDFGSSHVTFPLDPDNPGEYYDAVTPGYIAPEMDEDVCNKEAWELSSATNIAMSAVTLMRLENPDSINYEEKGWQEPFTHDLADLTFDYSIELRDLLEAMLSNNPASRPRPRDIIEWLYSKDVQPHWRQMATAPDCNDFELCSSSDDDDDDEDDNDNATVKAKAKKLLDVVGSAVMAGTDDDDEEEEEEEEEEDDDEDDEGGEEEEEVEEEADGTEDLDPDFNDPMAGSSGPSLSSGSPYKPPRKR</sequence>
<comment type="catalytic activity">
    <reaction evidence="8">
        <text>L-seryl-[protein] + ATP = O-phospho-L-seryl-[protein] + ADP + H(+)</text>
        <dbReference type="Rhea" id="RHEA:17989"/>
        <dbReference type="Rhea" id="RHEA-COMP:9863"/>
        <dbReference type="Rhea" id="RHEA-COMP:11604"/>
        <dbReference type="ChEBI" id="CHEBI:15378"/>
        <dbReference type="ChEBI" id="CHEBI:29999"/>
        <dbReference type="ChEBI" id="CHEBI:30616"/>
        <dbReference type="ChEBI" id="CHEBI:83421"/>
        <dbReference type="ChEBI" id="CHEBI:456216"/>
        <dbReference type="EC" id="2.7.11.1"/>
    </reaction>
</comment>
<evidence type="ECO:0000256" key="8">
    <source>
        <dbReference type="ARBA" id="ARBA00048679"/>
    </source>
</evidence>
<evidence type="ECO:0000256" key="6">
    <source>
        <dbReference type="ARBA" id="ARBA00022840"/>
    </source>
</evidence>
<evidence type="ECO:0000256" key="5">
    <source>
        <dbReference type="ARBA" id="ARBA00022777"/>
    </source>
</evidence>
<dbReference type="InterPro" id="IPR000719">
    <property type="entry name" value="Prot_kinase_dom"/>
</dbReference>
<evidence type="ECO:0000313" key="11">
    <source>
        <dbReference type="EMBL" id="CAD0111949.1"/>
    </source>
</evidence>
<accession>A0A9N8PTA9</accession>
<dbReference type="EMBL" id="CAINUL010000014">
    <property type="protein sequence ID" value="CAD0111949.1"/>
    <property type="molecule type" value="Genomic_DNA"/>
</dbReference>
<dbReference type="PROSITE" id="PS00108">
    <property type="entry name" value="PROTEIN_KINASE_ST"/>
    <property type="match status" value="1"/>
</dbReference>
<keyword evidence="6" id="KW-0067">ATP-binding</keyword>
<keyword evidence="5" id="KW-0418">Kinase</keyword>
<evidence type="ECO:0000256" key="2">
    <source>
        <dbReference type="ARBA" id="ARBA00022527"/>
    </source>
</evidence>